<dbReference type="Gene3D" id="3.30.9.10">
    <property type="entry name" value="D-Amino Acid Oxidase, subunit A, domain 2"/>
    <property type="match status" value="1"/>
</dbReference>
<dbReference type="InterPro" id="IPR006076">
    <property type="entry name" value="FAD-dep_OxRdtase"/>
</dbReference>
<dbReference type="Gene3D" id="3.50.50.60">
    <property type="entry name" value="FAD/NAD(P)-binding domain"/>
    <property type="match status" value="1"/>
</dbReference>
<gene>
    <name evidence="3" type="ORF">SAMN04515666_10438</name>
</gene>
<evidence type="ECO:0000313" key="4">
    <source>
        <dbReference type="Proteomes" id="UP000199664"/>
    </source>
</evidence>
<dbReference type="PANTHER" id="PTHR13847">
    <property type="entry name" value="SARCOSINE DEHYDROGENASE-RELATED"/>
    <property type="match status" value="1"/>
</dbReference>
<dbReference type="Pfam" id="PF01266">
    <property type="entry name" value="DAO"/>
    <property type="match status" value="1"/>
</dbReference>
<dbReference type="PANTHER" id="PTHR13847:SF281">
    <property type="entry name" value="FAD DEPENDENT OXIDOREDUCTASE DOMAIN-CONTAINING PROTEIN"/>
    <property type="match status" value="1"/>
</dbReference>
<dbReference type="SUPFAM" id="SSF51905">
    <property type="entry name" value="FAD/NAD(P)-binding domain"/>
    <property type="match status" value="1"/>
</dbReference>
<dbReference type="GO" id="GO:0016491">
    <property type="term" value="F:oxidoreductase activity"/>
    <property type="evidence" value="ECO:0007669"/>
    <property type="project" value="UniProtKB-KW"/>
</dbReference>
<name>A0A1H7QKU7_9HYPH</name>
<keyword evidence="1" id="KW-0560">Oxidoreductase</keyword>
<evidence type="ECO:0000259" key="2">
    <source>
        <dbReference type="Pfam" id="PF01266"/>
    </source>
</evidence>
<proteinExistence type="predicted"/>
<keyword evidence="4" id="KW-1185">Reference proteome</keyword>
<dbReference type="AlphaFoldDB" id="A0A1H7QKU7"/>
<protein>
    <submittedName>
        <fullName evidence="3">Glycine/D-amino acid oxidase</fullName>
    </submittedName>
</protein>
<evidence type="ECO:0000256" key="1">
    <source>
        <dbReference type="ARBA" id="ARBA00023002"/>
    </source>
</evidence>
<accession>A0A1H7QKU7</accession>
<dbReference type="OrthoDB" id="9814969at2"/>
<dbReference type="EMBL" id="FOAN01000004">
    <property type="protein sequence ID" value="SEL48543.1"/>
    <property type="molecule type" value="Genomic_DNA"/>
</dbReference>
<dbReference type="InterPro" id="IPR036188">
    <property type="entry name" value="FAD/NAD-bd_sf"/>
</dbReference>
<dbReference type="STRING" id="1036779.SAMN04515666_10438"/>
<dbReference type="RefSeq" id="WP_091834541.1">
    <property type="nucleotide sequence ID" value="NZ_FOAN01000004.1"/>
</dbReference>
<dbReference type="GO" id="GO:0005737">
    <property type="term" value="C:cytoplasm"/>
    <property type="evidence" value="ECO:0007669"/>
    <property type="project" value="TreeGrafter"/>
</dbReference>
<evidence type="ECO:0000313" key="3">
    <source>
        <dbReference type="EMBL" id="SEL48543.1"/>
    </source>
</evidence>
<reference evidence="4" key="1">
    <citation type="submission" date="2016-10" db="EMBL/GenBank/DDBJ databases">
        <authorList>
            <person name="Varghese N."/>
            <person name="Submissions S."/>
        </authorList>
    </citation>
    <scope>NUCLEOTIDE SEQUENCE [LARGE SCALE GENOMIC DNA]</scope>
    <source>
        <strain evidence="4">LMG 26383,CCUG 61248,R- 45681</strain>
    </source>
</reference>
<sequence>MAEPFPLQPSLWHATAPVAPQTPPLASDARADVCIVGAGYAGLSTALHLAEAGVSVVVLEAREPGWGASGRNGGQVIPGIKYDPSEIVSKYGTEAGAALVSFVGSTADLVFGLIEKHGMEVPHRRAGWIQGAHTPAMVETVKRRADEWAMRGIAARFLDADAVGRLIGTDRYLGGWLDPRGGGVQPLAYARGLARAAQKAGAAIHGQSPVTDLRRNGGNWVVRTAQGASVTAPRVVIATNGYTGDLIPKLRQTVIRPNSFIVATEPLSDNIAGTILPGGQVTSDTRQLLLYFRKDHTNRLLMGGRGPFREPRDAADWSHLERVIGKMYPQAKGLSFDYRWCGRVALTRDFLPHLHEPEPGLLVDIGCMGRGVGLQTAMGRAMALYLSTGDKASLPFPVVPITPLPLHALNELYVSAIIAWYRLTDGGMKDRAA</sequence>
<feature type="domain" description="FAD dependent oxidoreductase" evidence="2">
    <location>
        <begin position="32"/>
        <end position="383"/>
    </location>
</feature>
<dbReference type="Proteomes" id="UP000199664">
    <property type="component" value="Unassembled WGS sequence"/>
</dbReference>
<organism evidence="3 4">
    <name type="scientific">Bosea lupini</name>
    <dbReference type="NCBI Taxonomy" id="1036779"/>
    <lineage>
        <taxon>Bacteria</taxon>
        <taxon>Pseudomonadati</taxon>
        <taxon>Pseudomonadota</taxon>
        <taxon>Alphaproteobacteria</taxon>
        <taxon>Hyphomicrobiales</taxon>
        <taxon>Boseaceae</taxon>
        <taxon>Bosea</taxon>
    </lineage>
</organism>